<dbReference type="SUPFAM" id="SSF88723">
    <property type="entry name" value="PIN domain-like"/>
    <property type="match status" value="1"/>
</dbReference>
<dbReference type="InterPro" id="IPR029060">
    <property type="entry name" value="PIN-like_dom_sf"/>
</dbReference>
<dbReference type="AlphaFoldDB" id="A0A2M8EKY1"/>
<gene>
    <name evidence="2" type="ORF">CO058_03610</name>
</gene>
<dbReference type="InterPro" id="IPR052106">
    <property type="entry name" value="PINc/VapC_TA"/>
</dbReference>
<accession>A0A2M8EKY1</accession>
<dbReference type="PANTHER" id="PTHR38826:SF5">
    <property type="entry name" value="RIBONUCLEASE VAPC13"/>
    <property type="match status" value="1"/>
</dbReference>
<protein>
    <recommendedName>
        <fullName evidence="1">PIN domain-containing protein</fullName>
    </recommendedName>
</protein>
<reference evidence="3" key="1">
    <citation type="submission" date="2017-09" db="EMBL/GenBank/DDBJ databases">
        <title>Depth-based differentiation of microbial function through sediment-hosted aquifers and enrichment of novel symbionts in the deep terrestrial subsurface.</title>
        <authorList>
            <person name="Probst A.J."/>
            <person name="Ladd B."/>
            <person name="Jarett J.K."/>
            <person name="Geller-Mcgrath D.E."/>
            <person name="Sieber C.M.K."/>
            <person name="Emerson J.B."/>
            <person name="Anantharaman K."/>
            <person name="Thomas B.C."/>
            <person name="Malmstrom R."/>
            <person name="Stieglmeier M."/>
            <person name="Klingl A."/>
            <person name="Woyke T."/>
            <person name="Ryan C.M."/>
            <person name="Banfield J.F."/>
        </authorList>
    </citation>
    <scope>NUCLEOTIDE SEQUENCE [LARGE SCALE GENOMIC DNA]</scope>
</reference>
<dbReference type="Pfam" id="PF01850">
    <property type="entry name" value="PIN"/>
    <property type="match status" value="1"/>
</dbReference>
<evidence type="ECO:0000313" key="2">
    <source>
        <dbReference type="EMBL" id="PJC23389.1"/>
    </source>
</evidence>
<evidence type="ECO:0000259" key="1">
    <source>
        <dbReference type="Pfam" id="PF01850"/>
    </source>
</evidence>
<dbReference type="Gene3D" id="3.40.50.1010">
    <property type="entry name" value="5'-nuclease"/>
    <property type="match status" value="1"/>
</dbReference>
<name>A0A2M8EKY1_UNCKA</name>
<organism evidence="2 3">
    <name type="scientific">candidate division WWE3 bacterium CG_4_9_14_0_2_um_filter_35_11</name>
    <dbReference type="NCBI Taxonomy" id="1975077"/>
    <lineage>
        <taxon>Bacteria</taxon>
        <taxon>Katanobacteria</taxon>
    </lineage>
</organism>
<dbReference type="Proteomes" id="UP000229756">
    <property type="component" value="Unassembled WGS sequence"/>
</dbReference>
<dbReference type="InterPro" id="IPR002716">
    <property type="entry name" value="PIN_dom"/>
</dbReference>
<evidence type="ECO:0000313" key="3">
    <source>
        <dbReference type="Proteomes" id="UP000229756"/>
    </source>
</evidence>
<feature type="domain" description="PIN" evidence="1">
    <location>
        <begin position="9"/>
        <end position="131"/>
    </location>
</feature>
<proteinExistence type="predicted"/>
<sequence>MELVANSKIYIDTNLFIYYFENNPKYTSKVESIFEESIDKNIQLISSELLYLELLVLPNKERNNKILNLYKNIEDYMPSLKLINISKEILIGASEIRARYNYRSPDSIHLATAKVEKCKYFYGADKNLKSFKDVEIVII</sequence>
<dbReference type="PANTHER" id="PTHR38826">
    <property type="entry name" value="RIBONUCLEASE VAPC13"/>
    <property type="match status" value="1"/>
</dbReference>
<comment type="caution">
    <text evidence="2">The sequence shown here is derived from an EMBL/GenBank/DDBJ whole genome shotgun (WGS) entry which is preliminary data.</text>
</comment>
<dbReference type="EMBL" id="PFSJ01000026">
    <property type="protein sequence ID" value="PJC23389.1"/>
    <property type="molecule type" value="Genomic_DNA"/>
</dbReference>